<dbReference type="SUPFAM" id="SSF55729">
    <property type="entry name" value="Acyl-CoA N-acyltransferases (Nat)"/>
    <property type="match status" value="1"/>
</dbReference>
<dbReference type="PANTHER" id="PTHR43877:SF1">
    <property type="entry name" value="ACETYLTRANSFERASE"/>
    <property type="match status" value="1"/>
</dbReference>
<keyword evidence="4" id="KW-0687">Ribonucleoprotein</keyword>
<proteinExistence type="predicted"/>
<dbReference type="RefSeq" id="WP_179481741.1">
    <property type="nucleotide sequence ID" value="NZ_JACCFW010000001.1"/>
</dbReference>
<dbReference type="PANTHER" id="PTHR43877">
    <property type="entry name" value="AMINOALKYLPHOSPHONATE N-ACETYLTRANSFERASE-RELATED-RELATED"/>
    <property type="match status" value="1"/>
</dbReference>
<evidence type="ECO:0000256" key="2">
    <source>
        <dbReference type="ARBA" id="ARBA00023315"/>
    </source>
</evidence>
<reference evidence="4 5" key="1">
    <citation type="submission" date="2020-07" db="EMBL/GenBank/DDBJ databases">
        <title>Sequencing the genomes of 1000 actinobacteria strains.</title>
        <authorList>
            <person name="Klenk H.-P."/>
        </authorList>
    </citation>
    <scope>NUCLEOTIDE SEQUENCE [LARGE SCALE GENOMIC DNA]</scope>
    <source>
        <strain evidence="4 5">DSM 29531</strain>
    </source>
</reference>
<evidence type="ECO:0000259" key="3">
    <source>
        <dbReference type="PROSITE" id="PS51186"/>
    </source>
</evidence>
<dbReference type="Proteomes" id="UP000571817">
    <property type="component" value="Unassembled WGS sequence"/>
</dbReference>
<dbReference type="InterPro" id="IPR016181">
    <property type="entry name" value="Acyl_CoA_acyltransferase"/>
</dbReference>
<feature type="domain" description="N-acetyltransferase" evidence="3">
    <location>
        <begin position="10"/>
        <end position="177"/>
    </location>
</feature>
<dbReference type="EMBL" id="JACCFW010000001">
    <property type="protein sequence ID" value="NYJ75238.1"/>
    <property type="molecule type" value="Genomic_DNA"/>
</dbReference>
<dbReference type="Gene3D" id="3.40.630.30">
    <property type="match status" value="1"/>
</dbReference>
<sequence>MTDLTPTPDAAVRTARATDADAVGAVQAQLWREAYGMFLSPELLEQFTPEAFAQVWAESLTSPPSPLHRLLVATQGADLVGFVAIGPGEHEGTGEILVGGVLASHRRSGHGSRLLNAAVDTLRAGDFGQVEGWVLALDEQTRGFAEQAGLSADGAWRERALPGDSAAREVRLRAWIGPVED</sequence>
<dbReference type="InterPro" id="IPR050832">
    <property type="entry name" value="Bact_Acetyltransf"/>
</dbReference>
<evidence type="ECO:0000256" key="1">
    <source>
        <dbReference type="ARBA" id="ARBA00022679"/>
    </source>
</evidence>
<keyword evidence="4" id="KW-0689">Ribosomal protein</keyword>
<organism evidence="4 5">
    <name type="scientific">Allobranchiibius huperziae</name>
    <dbReference type="NCBI Taxonomy" id="1874116"/>
    <lineage>
        <taxon>Bacteria</taxon>
        <taxon>Bacillati</taxon>
        <taxon>Actinomycetota</taxon>
        <taxon>Actinomycetes</taxon>
        <taxon>Micrococcales</taxon>
        <taxon>Dermacoccaceae</taxon>
        <taxon>Allobranchiibius</taxon>
    </lineage>
</organism>
<name>A0A853DEG3_9MICO</name>
<keyword evidence="1" id="KW-0808">Transferase</keyword>
<gene>
    <name evidence="4" type="ORF">HNR15_002201</name>
</gene>
<dbReference type="InterPro" id="IPR000182">
    <property type="entry name" value="GNAT_dom"/>
</dbReference>
<dbReference type="Pfam" id="PF00583">
    <property type="entry name" value="Acetyltransf_1"/>
    <property type="match status" value="1"/>
</dbReference>
<keyword evidence="5" id="KW-1185">Reference proteome</keyword>
<dbReference type="GO" id="GO:0016747">
    <property type="term" value="F:acyltransferase activity, transferring groups other than amino-acyl groups"/>
    <property type="evidence" value="ECO:0007669"/>
    <property type="project" value="InterPro"/>
</dbReference>
<evidence type="ECO:0000313" key="5">
    <source>
        <dbReference type="Proteomes" id="UP000571817"/>
    </source>
</evidence>
<accession>A0A853DEG3</accession>
<evidence type="ECO:0000313" key="4">
    <source>
        <dbReference type="EMBL" id="NYJ75238.1"/>
    </source>
</evidence>
<dbReference type="AlphaFoldDB" id="A0A853DEG3"/>
<dbReference type="PROSITE" id="PS51186">
    <property type="entry name" value="GNAT"/>
    <property type="match status" value="1"/>
</dbReference>
<keyword evidence="2" id="KW-0012">Acyltransferase</keyword>
<protein>
    <submittedName>
        <fullName evidence="4">Ribosomal protein S18 acetylase RimI-like enzyme</fullName>
    </submittedName>
</protein>
<comment type="caution">
    <text evidence="4">The sequence shown here is derived from an EMBL/GenBank/DDBJ whole genome shotgun (WGS) entry which is preliminary data.</text>
</comment>
<dbReference type="GO" id="GO:0005840">
    <property type="term" value="C:ribosome"/>
    <property type="evidence" value="ECO:0007669"/>
    <property type="project" value="UniProtKB-KW"/>
</dbReference>
<dbReference type="CDD" id="cd04301">
    <property type="entry name" value="NAT_SF"/>
    <property type="match status" value="1"/>
</dbReference>